<feature type="transmembrane region" description="Helical" evidence="2">
    <location>
        <begin position="79"/>
        <end position="104"/>
    </location>
</feature>
<dbReference type="InterPro" id="IPR007313">
    <property type="entry name" value="FxsA"/>
</dbReference>
<dbReference type="GO" id="GO:0016020">
    <property type="term" value="C:membrane"/>
    <property type="evidence" value="ECO:0007669"/>
    <property type="project" value="InterPro"/>
</dbReference>
<dbReference type="RefSeq" id="WP_071808140.1">
    <property type="nucleotide sequence ID" value="NZ_MEIA01000355.1"/>
</dbReference>
<dbReference type="NCBIfam" id="NF008528">
    <property type="entry name" value="PRK11463.1-2"/>
    <property type="match status" value="1"/>
</dbReference>
<evidence type="ECO:0000313" key="3">
    <source>
        <dbReference type="EMBL" id="OJF11356.1"/>
    </source>
</evidence>
<keyword evidence="4" id="KW-1185">Reference proteome</keyword>
<name>A0A1K0GK29_9ACTN</name>
<dbReference type="EMBL" id="MEIA01000355">
    <property type="protein sequence ID" value="OJF11356.1"/>
    <property type="molecule type" value="Genomic_DNA"/>
</dbReference>
<feature type="transmembrane region" description="Helical" evidence="2">
    <location>
        <begin position="30"/>
        <end position="50"/>
    </location>
</feature>
<organism evidence="3 4">
    <name type="scientific">Couchioplanes caeruleus subsp. caeruleus</name>
    <dbReference type="NCBI Taxonomy" id="56427"/>
    <lineage>
        <taxon>Bacteria</taxon>
        <taxon>Bacillati</taxon>
        <taxon>Actinomycetota</taxon>
        <taxon>Actinomycetes</taxon>
        <taxon>Micromonosporales</taxon>
        <taxon>Micromonosporaceae</taxon>
        <taxon>Couchioplanes</taxon>
    </lineage>
</organism>
<evidence type="ECO:0000313" key="4">
    <source>
        <dbReference type="Proteomes" id="UP000182486"/>
    </source>
</evidence>
<keyword evidence="2" id="KW-0472">Membrane</keyword>
<gene>
    <name evidence="3" type="ORF">BG844_26820</name>
</gene>
<dbReference type="PANTHER" id="PTHR35335">
    <property type="entry name" value="UPF0716 PROTEIN FXSA"/>
    <property type="match status" value="1"/>
</dbReference>
<proteinExistence type="predicted"/>
<sequence length="182" mass="18865">MRRGLALLPLGLLLLAVAEIAVFAAVAHALGAGWAVLLIAASSIAGTALLRREGIRGWRAFRAAAEQRRPPGPQVSNSLVGLLGALLLAMPGFVSAIAGLLLIVPPGRILARRAVERFTERRVPSAVAGDLFGPRRVRVHQADPVGEPAPQSPTVATGVVSPGEVRPGPVVTGEVVEGEIIR</sequence>
<dbReference type="PANTHER" id="PTHR35335:SF1">
    <property type="entry name" value="UPF0716 PROTEIN FXSA"/>
    <property type="match status" value="1"/>
</dbReference>
<dbReference type="Proteomes" id="UP000182486">
    <property type="component" value="Unassembled WGS sequence"/>
</dbReference>
<feature type="region of interest" description="Disordered" evidence="1">
    <location>
        <begin position="143"/>
        <end position="163"/>
    </location>
</feature>
<dbReference type="Pfam" id="PF04186">
    <property type="entry name" value="FxsA"/>
    <property type="match status" value="1"/>
</dbReference>
<comment type="caution">
    <text evidence="3">The sequence shown here is derived from an EMBL/GenBank/DDBJ whole genome shotgun (WGS) entry which is preliminary data.</text>
</comment>
<keyword evidence="2" id="KW-1133">Transmembrane helix</keyword>
<evidence type="ECO:0000256" key="2">
    <source>
        <dbReference type="SAM" id="Phobius"/>
    </source>
</evidence>
<reference evidence="3 4" key="1">
    <citation type="submission" date="2016-09" db="EMBL/GenBank/DDBJ databases">
        <title>Couchioplanes caeruleus draft genome sequence.</title>
        <authorList>
            <person name="Sheehan J."/>
            <person name="Caffrey P."/>
        </authorList>
    </citation>
    <scope>NUCLEOTIDE SEQUENCE [LARGE SCALE GENOMIC DNA]</scope>
    <source>
        <strain evidence="3 4">DSM 43634</strain>
    </source>
</reference>
<dbReference type="AlphaFoldDB" id="A0A1K0GK29"/>
<evidence type="ECO:0000256" key="1">
    <source>
        <dbReference type="SAM" id="MobiDB-lite"/>
    </source>
</evidence>
<accession>A0A1K0GK29</accession>
<protein>
    <submittedName>
        <fullName evidence="3">Exlusion protein FxsA</fullName>
    </submittedName>
</protein>
<keyword evidence="2" id="KW-0812">Transmembrane</keyword>